<organism evidence="1 2">
    <name type="scientific">Trametes sanguinea</name>
    <dbReference type="NCBI Taxonomy" id="158606"/>
    <lineage>
        <taxon>Eukaryota</taxon>
        <taxon>Fungi</taxon>
        <taxon>Dikarya</taxon>
        <taxon>Basidiomycota</taxon>
        <taxon>Agaricomycotina</taxon>
        <taxon>Agaricomycetes</taxon>
        <taxon>Polyporales</taxon>
        <taxon>Polyporaceae</taxon>
        <taxon>Trametes</taxon>
    </lineage>
</organism>
<protein>
    <submittedName>
        <fullName evidence="1">Uncharacterized protein</fullName>
    </submittedName>
</protein>
<evidence type="ECO:0000313" key="2">
    <source>
        <dbReference type="Proteomes" id="UP001144978"/>
    </source>
</evidence>
<reference evidence="1" key="1">
    <citation type="submission" date="2022-08" db="EMBL/GenBank/DDBJ databases">
        <title>Genome Sequence of Pycnoporus sanguineus.</title>
        <authorList>
            <person name="Buettner E."/>
        </authorList>
    </citation>
    <scope>NUCLEOTIDE SEQUENCE</scope>
    <source>
        <strain evidence="1">CG-C14</strain>
    </source>
</reference>
<sequence>MTDARGVTRTCSTSLLPTPRSTTRWIQGARSVKACPDSTMPQARLTSNPATFADAGKRAAVERALKYMGLEPNTPMEQVKIDKVFIGSCTNSRIEDLRSAAKIVLAAGPEAKVAQGVYAMIVPGSGLIKQQAEAEGLDAVFKRAGFDWREAGCSMCLGMNEDQLAPGERCASTSNRTIRWVTREGSWRTSMSVSPDHSLICPSPTIMSLASSSSICSMDLSHHLSSEAKMRKVNPMKAIWRLTRRKPNMVSLANGDPHFSLYPIRRVEYEMASVEEAESCCFVEGGRPSRSLHKTGLQYTHGAGLPDAQRVVTELTNFYHSPRDHICTLTLGNSDGITKCFRLLGEPGDHFVTDEFSFSSVTNAPLAQGIKWVGIKMDDGGMIPEELEKTLANWNPARGRRPHVIYLVPCGQNPTGSTLSVERRKQIYEIAQRFDLMIVEDDPYYYLQYDSPSEPTTSFSKPFVPSFLSLDTDGRVLRIDSFSKIMAPGMRLGWITSSALFHDVPPGLWRLRRRTRHDRGTADTGGRLGPSWNGRPMIGSPAFREKPASPTLDMPYSAGDASKGAGLFKTRCAQCHTLGAGEPFNNGQPKDFHSNHGFTDVLDRRMSNLSTGSYPSDYNDDNYSGINVNSGLGLGFSSSTLPPFQDRGLSRMQQDRYPPSVIPPLSLPTHLHQQSHSSDMMRSMNPQAMHSPYDEMPSFMAPSPHVDFPLRMPGMDDPISRVRLHGAGAATDLQTFIRSVSDEVNTPPAFAKASNPGFSIATDELLFVQSVVVDGKDRVWALDTGRPRVNGTMLNAATPGGPKLVGFDLNGATIASITFSTKGFAYITDSSAQRPGIVVVNLSSGESWRHLDGHPSVSVQDDFIPFHNGVPTYLHPPTIPNAVTSFNRFAVDGIALSPDGEYLYYTPLAGRRLWRIPTSVLQVQPSSTNPNAILLANQAVQNMGDIGSHTDGLETDNEGFIYLTAPEHNAIRRFNPRTGMVEPFIRDPAIQWPDTLSVVSLKAGGSFLYFTSNQLWLSPDYQNGTDLRTKPYAMFRVPIDGGRATQT</sequence>
<dbReference type="EMBL" id="JANSHE010000351">
    <property type="protein sequence ID" value="KAJ3012090.1"/>
    <property type="molecule type" value="Genomic_DNA"/>
</dbReference>
<accession>A0ACC1Q6R1</accession>
<dbReference type="Proteomes" id="UP001144978">
    <property type="component" value="Unassembled WGS sequence"/>
</dbReference>
<keyword evidence="2" id="KW-1185">Reference proteome</keyword>
<comment type="caution">
    <text evidence="1">The sequence shown here is derived from an EMBL/GenBank/DDBJ whole genome shotgun (WGS) entry which is preliminary data.</text>
</comment>
<proteinExistence type="predicted"/>
<evidence type="ECO:0000313" key="1">
    <source>
        <dbReference type="EMBL" id="KAJ3012090.1"/>
    </source>
</evidence>
<name>A0ACC1Q6R1_9APHY</name>
<gene>
    <name evidence="1" type="ORF">NUW54_g1975</name>
</gene>